<evidence type="ECO:0000313" key="3">
    <source>
        <dbReference type="EMBL" id="CAD2181478.1"/>
    </source>
</evidence>
<organism evidence="3 4">
    <name type="scientific">Meloidogyne enterolobii</name>
    <name type="common">Root-knot nematode worm</name>
    <name type="synonym">Meloidogyne mayaguensis</name>
    <dbReference type="NCBI Taxonomy" id="390850"/>
    <lineage>
        <taxon>Eukaryota</taxon>
        <taxon>Metazoa</taxon>
        <taxon>Ecdysozoa</taxon>
        <taxon>Nematoda</taxon>
        <taxon>Chromadorea</taxon>
        <taxon>Rhabditida</taxon>
        <taxon>Tylenchina</taxon>
        <taxon>Tylenchomorpha</taxon>
        <taxon>Tylenchoidea</taxon>
        <taxon>Meloidogynidae</taxon>
        <taxon>Meloidogyninae</taxon>
        <taxon>Meloidogyne</taxon>
    </lineage>
</organism>
<feature type="transmembrane region" description="Helical" evidence="2">
    <location>
        <begin position="209"/>
        <end position="230"/>
    </location>
</feature>
<dbReference type="AlphaFoldDB" id="A0A6V7W486"/>
<feature type="transmembrane region" description="Helical" evidence="2">
    <location>
        <begin position="123"/>
        <end position="141"/>
    </location>
</feature>
<evidence type="ECO:0000313" key="4">
    <source>
        <dbReference type="Proteomes" id="UP000580250"/>
    </source>
</evidence>
<dbReference type="GO" id="GO:0007606">
    <property type="term" value="P:sensory perception of chemical stimulus"/>
    <property type="evidence" value="ECO:0007669"/>
    <property type="project" value="InterPro"/>
</dbReference>
<dbReference type="OrthoDB" id="5794765at2759"/>
<protein>
    <submittedName>
        <fullName evidence="3">Uncharacterized protein</fullName>
    </submittedName>
</protein>
<comment type="similarity">
    <text evidence="1">Belongs to the nematode receptor-like protein sre family.</text>
</comment>
<gene>
    <name evidence="3" type="ORF">MENT_LOCUS33627</name>
</gene>
<feature type="transmembrane region" description="Helical" evidence="2">
    <location>
        <begin position="242"/>
        <end position="268"/>
    </location>
</feature>
<reference evidence="3 4" key="1">
    <citation type="submission" date="2020-08" db="EMBL/GenBank/DDBJ databases">
        <authorList>
            <person name="Koutsovoulos G."/>
            <person name="Danchin GJ E."/>
        </authorList>
    </citation>
    <scope>NUCLEOTIDE SEQUENCE [LARGE SCALE GENOMIC DNA]</scope>
</reference>
<dbReference type="Proteomes" id="UP000580250">
    <property type="component" value="Unassembled WGS sequence"/>
</dbReference>
<dbReference type="EMBL" id="CAJEWN010000401">
    <property type="protein sequence ID" value="CAD2181478.1"/>
    <property type="molecule type" value="Genomic_DNA"/>
</dbReference>
<feature type="transmembrane region" description="Helical" evidence="2">
    <location>
        <begin position="147"/>
        <end position="172"/>
    </location>
</feature>
<name>A0A6V7W486_MELEN</name>
<sequence>MNGSEYSCLLILNITELIIHLLATCPISTFNFILILKTSLIHKNLKFILLCQSFCIFCRSFGRILVLFSKLIIGDILWGGPEEFVLIFGFAAFFRNFVAHVLVIERALATYFVKNYENWKKPYFNFIWFPIVFILALLNSLNSVSSIIINLATWSFVLIFAILEIVIFTWMWHYNDKIFQNQLFFRHSLTERYQLVENIRTAKQLTPTLLIHFFNILIGALINWAFYMQIFGNKAKSPSSIFYYGLLDALFYCTIACTNFAIELTMILNHPYLRRNFFSFLFKLKSLIFKIKSPTNTRIGPSTSPPINAYFYKGFSLQNEAKVKLGGNEAENHFEQLKRTWEITDNKRIKK</sequence>
<keyword evidence="2" id="KW-0472">Membrane</keyword>
<proteinExistence type="inferred from homology"/>
<dbReference type="GO" id="GO:0016020">
    <property type="term" value="C:membrane"/>
    <property type="evidence" value="ECO:0007669"/>
    <property type="project" value="InterPro"/>
</dbReference>
<feature type="transmembrane region" description="Helical" evidence="2">
    <location>
        <begin position="17"/>
        <end position="35"/>
    </location>
</feature>
<evidence type="ECO:0000256" key="2">
    <source>
        <dbReference type="SAM" id="Phobius"/>
    </source>
</evidence>
<dbReference type="InterPro" id="IPR004151">
    <property type="entry name" value="7TM_GPCR_serpentine_rcpt_Sre"/>
</dbReference>
<dbReference type="PANTHER" id="PTHR23128:SF132">
    <property type="entry name" value="SERPENTINE RECEPTOR, CLASS E (EPSILON)-RELATED"/>
    <property type="match status" value="1"/>
</dbReference>
<evidence type="ECO:0000256" key="1">
    <source>
        <dbReference type="ARBA" id="ARBA00006803"/>
    </source>
</evidence>
<dbReference type="Pfam" id="PF03125">
    <property type="entry name" value="Sre"/>
    <property type="match status" value="1"/>
</dbReference>
<comment type="caution">
    <text evidence="3">The sequence shown here is derived from an EMBL/GenBank/DDBJ whole genome shotgun (WGS) entry which is preliminary data.</text>
</comment>
<feature type="transmembrane region" description="Helical" evidence="2">
    <location>
        <begin position="84"/>
        <end position="103"/>
    </location>
</feature>
<feature type="transmembrane region" description="Helical" evidence="2">
    <location>
        <begin position="47"/>
        <end position="72"/>
    </location>
</feature>
<keyword evidence="2" id="KW-0812">Transmembrane</keyword>
<dbReference type="PANTHER" id="PTHR23128">
    <property type="entry name" value="SERPENTINE RECEPTOR, CLASS E (EPSILON)-RELATED"/>
    <property type="match status" value="1"/>
</dbReference>
<keyword evidence="2" id="KW-1133">Transmembrane helix</keyword>
<accession>A0A6V7W486</accession>